<proteinExistence type="predicted"/>
<dbReference type="Pfam" id="PF20151">
    <property type="entry name" value="DUF6533"/>
    <property type="match status" value="2"/>
</dbReference>
<feature type="transmembrane region" description="Helical" evidence="1">
    <location>
        <begin position="120"/>
        <end position="140"/>
    </location>
</feature>
<keyword evidence="1" id="KW-1133">Transmembrane helix</keyword>
<dbReference type="Proteomes" id="UP000559027">
    <property type="component" value="Unassembled WGS sequence"/>
</dbReference>
<feature type="transmembrane region" description="Helical" evidence="1">
    <location>
        <begin position="9"/>
        <end position="30"/>
    </location>
</feature>
<protein>
    <recommendedName>
        <fullName evidence="2">DUF6533 domain-containing protein</fullName>
    </recommendedName>
</protein>
<evidence type="ECO:0000259" key="2">
    <source>
        <dbReference type="Pfam" id="PF20151"/>
    </source>
</evidence>
<feature type="transmembrane region" description="Helical" evidence="1">
    <location>
        <begin position="175"/>
        <end position="196"/>
    </location>
</feature>
<name>A0A8H5GEQ2_9AGAR</name>
<keyword evidence="1" id="KW-0812">Transmembrane</keyword>
<feature type="transmembrane region" description="Helical" evidence="1">
    <location>
        <begin position="392"/>
        <end position="415"/>
    </location>
</feature>
<keyword evidence="1" id="KW-0472">Membrane</keyword>
<evidence type="ECO:0000256" key="1">
    <source>
        <dbReference type="SAM" id="Phobius"/>
    </source>
</evidence>
<evidence type="ECO:0000313" key="4">
    <source>
        <dbReference type="Proteomes" id="UP000559027"/>
    </source>
</evidence>
<sequence length="807" mass="91424">MDAIHDSPWFFSGIVPCRMICLAAGTVLLYDHLTTLDQEVNLVWKRRLGTYGTALFLVNRYIHYIHAFSIISESWFIALSERTCLRWDIANCVLVGFSITVCEVILALRTWAMWKLSRRVLYFFLIMACVKFPVVIAALAESLIHSRYLRISDPASPAQFVCISPVIGRWSWESLAFVSIIFGETGIASLTVVRAIEARKSTSRWYFRIHYMGVIYYLFTLGLSILNVIGTLYLRNVGILPFGMLQGVIQSTFCNRVAFLAREPADLATTWINQTEKSAFVAVPLRDIRHQELDLNQRTPLHAFGTIMIHSSLWEYPLEQLSPLKVLFLLVRYAPFLYLPILLYHQFGSGLDPDTCQVIYAIVNWMFAAGLGSADLILTIRTWATLGSNRKAAYFFFPLIALIHVAILVLVGLWLRSTLRQTIDELSFPELGIGCLLESRRPILAASYILLMALDAGNLLLMVTRGIKIFKLGNGSQLSRIVYGDGIIYYDCLFRVVPSRMICLAAGTVLLYDHLTTLDQEINLVWKRRLGTYGTALFLVNRYSHYIHAFSIIGEYWFIASSERTCLRWDIANCVLVGFSITVCEVILALRTWAMWKLSRRILYFFLIMACVKFPVVIAALAESLIHSRCKDLSYLRTIPLNKTDLVTTAPDLRISNPASPPQFICISPVIGRWSWESLAFVSVIITETGIASLTVVRAIEARKSASRWYFRIHYMGVIYYIFTLGLTILNVIGTLYLRNIGVLPFGLIQGVIQCTFCNRVAFLAREPADFATTGISQTEKSATAAIPLRFRRRKREDSSVLDISSI</sequence>
<dbReference type="OrthoDB" id="3341843at2759"/>
<gene>
    <name evidence="3" type="ORF">D9756_001015</name>
</gene>
<feature type="transmembrane region" description="Helical" evidence="1">
    <location>
        <begin position="92"/>
        <end position="114"/>
    </location>
</feature>
<feature type="transmembrane region" description="Helical" evidence="1">
    <location>
        <begin position="678"/>
        <end position="697"/>
    </location>
</feature>
<feature type="transmembrane region" description="Helical" evidence="1">
    <location>
        <begin position="359"/>
        <end position="380"/>
    </location>
</feature>
<feature type="transmembrane region" description="Helical" evidence="1">
    <location>
        <begin position="443"/>
        <end position="463"/>
    </location>
</feature>
<feature type="transmembrane region" description="Helical" evidence="1">
    <location>
        <begin position="326"/>
        <end position="347"/>
    </location>
</feature>
<feature type="transmembrane region" description="Helical" evidence="1">
    <location>
        <begin position="216"/>
        <end position="234"/>
    </location>
</feature>
<comment type="caution">
    <text evidence="3">The sequence shown here is derived from an EMBL/GenBank/DDBJ whole genome shotgun (WGS) entry which is preliminary data.</text>
</comment>
<dbReference type="InterPro" id="IPR045340">
    <property type="entry name" value="DUF6533"/>
</dbReference>
<keyword evidence="4" id="KW-1185">Reference proteome</keyword>
<feature type="transmembrane region" description="Helical" evidence="1">
    <location>
        <begin position="536"/>
        <end position="559"/>
    </location>
</feature>
<accession>A0A8H5GEQ2</accession>
<evidence type="ECO:0000313" key="3">
    <source>
        <dbReference type="EMBL" id="KAF5363450.1"/>
    </source>
</evidence>
<feature type="transmembrane region" description="Helical" evidence="1">
    <location>
        <begin position="718"/>
        <end position="738"/>
    </location>
</feature>
<feature type="transmembrane region" description="Helical" evidence="1">
    <location>
        <begin position="571"/>
        <end position="590"/>
    </location>
</feature>
<feature type="domain" description="DUF6533" evidence="2">
    <location>
        <begin position="20"/>
        <end position="62"/>
    </location>
</feature>
<dbReference type="EMBL" id="JAACJO010000001">
    <property type="protein sequence ID" value="KAF5363450.1"/>
    <property type="molecule type" value="Genomic_DNA"/>
</dbReference>
<organism evidence="3 4">
    <name type="scientific">Leucocoprinus leucothites</name>
    <dbReference type="NCBI Taxonomy" id="201217"/>
    <lineage>
        <taxon>Eukaryota</taxon>
        <taxon>Fungi</taxon>
        <taxon>Dikarya</taxon>
        <taxon>Basidiomycota</taxon>
        <taxon>Agaricomycotina</taxon>
        <taxon>Agaricomycetes</taxon>
        <taxon>Agaricomycetidae</taxon>
        <taxon>Agaricales</taxon>
        <taxon>Agaricineae</taxon>
        <taxon>Agaricaceae</taxon>
        <taxon>Leucocoprinus</taxon>
    </lineage>
</organism>
<feature type="domain" description="DUF6533" evidence="2">
    <location>
        <begin position="502"/>
        <end position="543"/>
    </location>
</feature>
<feature type="transmembrane region" description="Helical" evidence="1">
    <location>
        <begin position="602"/>
        <end position="622"/>
    </location>
</feature>
<reference evidence="3 4" key="1">
    <citation type="journal article" date="2020" name="ISME J.">
        <title>Uncovering the hidden diversity of litter-decomposition mechanisms in mushroom-forming fungi.</title>
        <authorList>
            <person name="Floudas D."/>
            <person name="Bentzer J."/>
            <person name="Ahren D."/>
            <person name="Johansson T."/>
            <person name="Persson P."/>
            <person name="Tunlid A."/>
        </authorList>
    </citation>
    <scope>NUCLEOTIDE SEQUENCE [LARGE SCALE GENOMIC DNA]</scope>
    <source>
        <strain evidence="3 4">CBS 146.42</strain>
    </source>
</reference>
<dbReference type="AlphaFoldDB" id="A0A8H5GEQ2"/>